<comment type="caution">
    <text evidence="1">The sequence shown here is derived from an EMBL/GenBank/DDBJ whole genome shotgun (WGS) entry which is preliminary data.</text>
</comment>
<reference evidence="1 2" key="1">
    <citation type="submission" date="2020-08" db="EMBL/GenBank/DDBJ databases">
        <title>Functional genomics of gut bacteria from endangered species of beetles.</title>
        <authorList>
            <person name="Carlos-Shanley C."/>
        </authorList>
    </citation>
    <scope>NUCLEOTIDE SEQUENCE [LARGE SCALE GENOMIC DNA]</scope>
    <source>
        <strain evidence="1 2">S00198</strain>
    </source>
</reference>
<dbReference type="RefSeq" id="WP_184857041.1">
    <property type="nucleotide sequence ID" value="NZ_JACHLK010000003.1"/>
</dbReference>
<gene>
    <name evidence="1" type="ORF">HNP48_002318</name>
</gene>
<dbReference type="AlphaFoldDB" id="A0A7X0U8Z7"/>
<organism evidence="1 2">
    <name type="scientific">Acidovorax soli</name>
    <dbReference type="NCBI Taxonomy" id="592050"/>
    <lineage>
        <taxon>Bacteria</taxon>
        <taxon>Pseudomonadati</taxon>
        <taxon>Pseudomonadota</taxon>
        <taxon>Betaproteobacteria</taxon>
        <taxon>Burkholderiales</taxon>
        <taxon>Comamonadaceae</taxon>
        <taxon>Acidovorax</taxon>
    </lineage>
</organism>
<name>A0A7X0U8Z7_9BURK</name>
<evidence type="ECO:0000313" key="1">
    <source>
        <dbReference type="EMBL" id="MBB6559651.1"/>
    </source>
</evidence>
<proteinExistence type="predicted"/>
<evidence type="ECO:0000313" key="2">
    <source>
        <dbReference type="Proteomes" id="UP000575083"/>
    </source>
</evidence>
<accession>A0A7X0U8Z7</accession>
<protein>
    <submittedName>
        <fullName evidence="1">Uncharacterized protein</fullName>
    </submittedName>
</protein>
<dbReference type="Proteomes" id="UP000575083">
    <property type="component" value="Unassembled WGS sequence"/>
</dbReference>
<keyword evidence="2" id="KW-1185">Reference proteome</keyword>
<sequence>MPMNSQLRFVMHPQDEREFVAQVLADPAVCLIDGPRWKTAQPETFRTLDAIRGSYCILWSPEDRATLQARYIPSCDDWYCQTEWATIQFLRSEALAEGVLTEGRIAVGTRDASPDEARGVEKRYKALGRFIRKRYTNAVVCWCNPTMPFGPAVPGRSANPGTPDAQVWVGPHALQWLRADAQQRRVKQSCNAVVEARLADTLPATV</sequence>
<dbReference type="EMBL" id="JACHLK010000003">
    <property type="protein sequence ID" value="MBB6559651.1"/>
    <property type="molecule type" value="Genomic_DNA"/>
</dbReference>